<dbReference type="EMBL" id="SIZV01000027">
    <property type="protein sequence ID" value="TBR49582.1"/>
    <property type="molecule type" value="Genomic_DNA"/>
</dbReference>
<organism evidence="1 2">
    <name type="scientific">Escherichia albertii</name>
    <dbReference type="NCBI Taxonomy" id="208962"/>
    <lineage>
        <taxon>Bacteria</taxon>
        <taxon>Pseudomonadati</taxon>
        <taxon>Pseudomonadota</taxon>
        <taxon>Gammaproteobacteria</taxon>
        <taxon>Enterobacterales</taxon>
        <taxon>Enterobacteriaceae</taxon>
        <taxon>Escherichia</taxon>
    </lineage>
</organism>
<dbReference type="RefSeq" id="WP_131109664.1">
    <property type="nucleotide sequence ID" value="NZ_SIZV01000027.1"/>
</dbReference>
<dbReference type="AlphaFoldDB" id="A0A7Z7YJU4"/>
<gene>
    <name evidence="1" type="ORF">EYS06_18425</name>
</gene>
<accession>A0A7Z7YJU4</accession>
<proteinExistence type="predicted"/>
<dbReference type="Proteomes" id="UP000292187">
    <property type="component" value="Unassembled WGS sequence"/>
</dbReference>
<comment type="caution">
    <text evidence="1">The sequence shown here is derived from an EMBL/GenBank/DDBJ whole genome shotgun (WGS) entry which is preliminary data.</text>
</comment>
<evidence type="ECO:0000313" key="1">
    <source>
        <dbReference type="EMBL" id="TBR49582.1"/>
    </source>
</evidence>
<reference evidence="1 2" key="1">
    <citation type="submission" date="2019-02" db="EMBL/GenBank/DDBJ databases">
        <title>Draft genome sequence of Escherichia albertii strain Mex-12/320a, isolated from an infant with diarrhea, harboring virulence genes associated with diarrheagenic strains of enteropathogenic E. coli.</title>
        <authorList>
            <person name="Maldonado-Puga S."/>
            <person name="Meza-Segura M."/>
            <person name="Zaidi M.B."/>
            <person name="Estrada-Garcia T."/>
        </authorList>
    </citation>
    <scope>NUCLEOTIDE SEQUENCE [LARGE SCALE GENOMIC DNA]</scope>
    <source>
        <strain evidence="1 2">Mex-12/320a</strain>
    </source>
</reference>
<sequence>MSAEFILTFSDDSWYLGNRNDIVNKILSLSTYSKNDGDVYYLSYDEGERDYCVRLFLENCSLFIEISSHPASIEKDLISLFGWIRSQTKISICDDDGEESGW</sequence>
<name>A0A7Z7YJU4_ESCAL</name>
<evidence type="ECO:0000313" key="2">
    <source>
        <dbReference type="Proteomes" id="UP000292187"/>
    </source>
</evidence>
<protein>
    <submittedName>
        <fullName evidence="1">Uncharacterized protein</fullName>
    </submittedName>
</protein>